<proteinExistence type="inferred from homology"/>
<dbReference type="OMA" id="GWKRDWH"/>
<dbReference type="InterPro" id="IPR000182">
    <property type="entry name" value="GNAT_dom"/>
</dbReference>
<evidence type="ECO:0000313" key="9">
    <source>
        <dbReference type="EMBL" id="SPQ94131.1"/>
    </source>
</evidence>
<dbReference type="Gene3D" id="3.40.630.170">
    <property type="match status" value="1"/>
</dbReference>
<dbReference type="Pfam" id="PF01233">
    <property type="entry name" value="NMT"/>
    <property type="match status" value="1"/>
</dbReference>
<comment type="function">
    <text evidence="5">Adds a myristoyl group to the N-terminal glycine residue of certain cellular proteins.</text>
</comment>
<dbReference type="EMBL" id="OVEO01000002">
    <property type="protein sequence ID" value="SPQ94131.1"/>
    <property type="molecule type" value="Genomic_DNA"/>
</dbReference>
<evidence type="ECO:0000256" key="3">
    <source>
        <dbReference type="ARBA" id="ARBA00022679"/>
    </source>
</evidence>
<dbReference type="Pfam" id="PF02799">
    <property type="entry name" value="NMT_C"/>
    <property type="match status" value="1"/>
</dbReference>
<reference evidence="8 10" key="1">
    <citation type="submission" date="2015-02" db="EMBL/GenBank/DDBJ databases">
        <authorList>
            <person name="Chooi Y.-H."/>
        </authorList>
    </citation>
    <scope>NUCLEOTIDE SEQUENCE [LARGE SCALE GENOMIC DNA]</scope>
    <source>
        <strain evidence="8">E3</strain>
    </source>
</reference>
<accession>A0A0G4IZ77</accession>
<geneLocation type="mitochondrion" evidence="9"/>
<evidence type="ECO:0000313" key="8">
    <source>
        <dbReference type="EMBL" id="CEP00361.1"/>
    </source>
</evidence>
<dbReference type="InterPro" id="IPR000903">
    <property type="entry name" value="NMT"/>
</dbReference>
<dbReference type="PIRSF" id="PIRSF015892">
    <property type="entry name" value="N-myristl_transf"/>
    <property type="match status" value="1"/>
</dbReference>
<keyword evidence="4 5" id="KW-0012">Acyltransferase</keyword>
<comment type="catalytic activity">
    <reaction evidence="5">
        <text>N-terminal glycyl-[protein] + tetradecanoyl-CoA = N-tetradecanoylglycyl-[protein] + CoA + H(+)</text>
        <dbReference type="Rhea" id="RHEA:15521"/>
        <dbReference type="Rhea" id="RHEA-COMP:12666"/>
        <dbReference type="Rhea" id="RHEA-COMP:12667"/>
        <dbReference type="ChEBI" id="CHEBI:15378"/>
        <dbReference type="ChEBI" id="CHEBI:57287"/>
        <dbReference type="ChEBI" id="CHEBI:57385"/>
        <dbReference type="ChEBI" id="CHEBI:64723"/>
        <dbReference type="ChEBI" id="CHEBI:133050"/>
        <dbReference type="EC" id="2.3.1.97"/>
    </reaction>
</comment>
<dbReference type="STRING" id="37360.A0A0G4IZ77"/>
<evidence type="ECO:0000256" key="2">
    <source>
        <dbReference type="ARBA" id="ARBA00012923"/>
    </source>
</evidence>
<reference evidence="9 11" key="2">
    <citation type="submission" date="2018-03" db="EMBL/GenBank/DDBJ databases">
        <authorList>
            <person name="Fogelqvist J."/>
        </authorList>
    </citation>
    <scope>NUCLEOTIDE SEQUENCE [LARGE SCALE GENOMIC DNA]</scope>
</reference>
<evidence type="ECO:0000259" key="7">
    <source>
        <dbReference type="PROSITE" id="PS51186"/>
    </source>
</evidence>
<name>A0A0G4IZ77_PLABS</name>
<feature type="domain" description="N-acetyltransferase" evidence="7">
    <location>
        <begin position="63"/>
        <end position="240"/>
    </location>
</feature>
<evidence type="ECO:0000313" key="10">
    <source>
        <dbReference type="Proteomes" id="UP000039324"/>
    </source>
</evidence>
<evidence type="ECO:0000256" key="1">
    <source>
        <dbReference type="ARBA" id="ARBA00009469"/>
    </source>
</evidence>
<dbReference type="EC" id="2.3.1.97" evidence="2 5"/>
<dbReference type="SUPFAM" id="SSF55729">
    <property type="entry name" value="Acyl-CoA N-acyltransferases (Nat)"/>
    <property type="match status" value="2"/>
</dbReference>
<sequence>MHDRQENGDGEECQPHAFWDTQPVPRLNEVITDDGAHGPIDKPRVVADVRPTPYALPEPYEWYDLDMTNPEEVDQLYDLLTKNYVEDSDAMFRFDYSREFLCWALMPPGFRRDWHPAVRIKSSKKLVAFISAIPAKVQAYNSAIPMVEINYLCVHKKLRNKRLAPVLIKEITRRVNLTNVWQAAYTAGALLPKPVARNRYYHRTLNAKKLVDVGFTQLGRRMTMKMMQRLCHLEDETSIPGLRQMTPEDVPGAHALLSKYLSSFKLFARFEPEEFAHWFSPRDKIVYAFVVEDPKTHEITDMISFYSLPSSVLGHPVHQTLYAAFSFYNVAGSVEWPVLMRNALILAKRHGFDVFNVLNIMDNDKFLDPLRFGRGDGNLHYYLYNWKCPEVASPGVALVLM</sequence>
<protein>
    <recommendedName>
        <fullName evidence="2 5">Glycylpeptide N-tetradecanoyltransferase</fullName>
        <ecNumber evidence="2 5">2.3.1.97</ecNumber>
    </recommendedName>
</protein>
<keyword evidence="9" id="KW-0496">Mitochondrion</keyword>
<dbReference type="PROSITE" id="PS51186">
    <property type="entry name" value="GNAT"/>
    <property type="match status" value="1"/>
</dbReference>
<dbReference type="EMBL" id="CDSF01000101">
    <property type="protein sequence ID" value="CEP00361.1"/>
    <property type="molecule type" value="Genomic_DNA"/>
</dbReference>
<gene>
    <name evidence="8" type="ORF">PBRA_001415</name>
    <name evidence="9" type="ORF">PLBR_LOCUS1346</name>
</gene>
<dbReference type="GO" id="GO:0005737">
    <property type="term" value="C:cytoplasm"/>
    <property type="evidence" value="ECO:0007669"/>
    <property type="project" value="TreeGrafter"/>
</dbReference>
<dbReference type="FunFam" id="3.40.630.170:FF:000003">
    <property type="entry name" value="Glycylpeptide N-tetradecanoyltransferase"/>
    <property type="match status" value="1"/>
</dbReference>
<organism evidence="8 10">
    <name type="scientific">Plasmodiophora brassicae</name>
    <name type="common">Clubroot disease agent</name>
    <dbReference type="NCBI Taxonomy" id="37360"/>
    <lineage>
        <taxon>Eukaryota</taxon>
        <taxon>Sar</taxon>
        <taxon>Rhizaria</taxon>
        <taxon>Endomyxa</taxon>
        <taxon>Phytomyxea</taxon>
        <taxon>Plasmodiophorida</taxon>
        <taxon>Plasmodiophoridae</taxon>
        <taxon>Plasmodiophora</taxon>
    </lineage>
</organism>
<dbReference type="InterPro" id="IPR022676">
    <property type="entry name" value="NMT_N"/>
</dbReference>
<dbReference type="Proteomes" id="UP000290189">
    <property type="component" value="Unassembled WGS sequence"/>
</dbReference>
<evidence type="ECO:0000256" key="6">
    <source>
        <dbReference type="RuleBase" id="RU004178"/>
    </source>
</evidence>
<dbReference type="Proteomes" id="UP000039324">
    <property type="component" value="Unassembled WGS sequence"/>
</dbReference>
<dbReference type="PANTHER" id="PTHR11377:SF5">
    <property type="entry name" value="GLYCYLPEPTIDE N-TETRADECANOYLTRANSFERASE"/>
    <property type="match status" value="1"/>
</dbReference>
<comment type="similarity">
    <text evidence="1 6">Belongs to the NMT family.</text>
</comment>
<dbReference type="OrthoDB" id="60315at2759"/>
<dbReference type="PANTHER" id="PTHR11377">
    <property type="entry name" value="N-MYRISTOYL TRANSFERASE"/>
    <property type="match status" value="1"/>
</dbReference>
<dbReference type="FunFam" id="3.40.630.30:FF:000042">
    <property type="entry name" value="Glycylpeptide N-tetradecanoyltransferase"/>
    <property type="match status" value="1"/>
</dbReference>
<evidence type="ECO:0000313" key="11">
    <source>
        <dbReference type="Proteomes" id="UP000290189"/>
    </source>
</evidence>
<evidence type="ECO:0000256" key="4">
    <source>
        <dbReference type="ARBA" id="ARBA00023315"/>
    </source>
</evidence>
<keyword evidence="10" id="KW-1185">Reference proteome</keyword>
<keyword evidence="3 5" id="KW-0808">Transferase</keyword>
<dbReference type="InterPro" id="IPR022677">
    <property type="entry name" value="NMT_C"/>
</dbReference>
<dbReference type="InterPro" id="IPR016181">
    <property type="entry name" value="Acyl_CoA_acyltransferase"/>
</dbReference>
<evidence type="ECO:0000256" key="5">
    <source>
        <dbReference type="RuleBase" id="RU000586"/>
    </source>
</evidence>
<dbReference type="GO" id="GO:0004379">
    <property type="term" value="F:glycylpeptide N-tetradecanoyltransferase activity"/>
    <property type="evidence" value="ECO:0007669"/>
    <property type="project" value="UniProtKB-EC"/>
</dbReference>
<dbReference type="AlphaFoldDB" id="A0A0G4IZ77"/>